<proteinExistence type="predicted"/>
<dbReference type="Pfam" id="PF08348">
    <property type="entry name" value="PAS_6"/>
    <property type="match status" value="1"/>
</dbReference>
<evidence type="ECO:0000313" key="3">
    <source>
        <dbReference type="EMBL" id="EFB90381.1"/>
    </source>
</evidence>
<evidence type="ECO:0000259" key="2">
    <source>
        <dbReference type="Pfam" id="PF13309"/>
    </source>
</evidence>
<dbReference type="EMBL" id="ADFP01000084">
    <property type="protein sequence ID" value="EFB90381.1"/>
    <property type="molecule type" value="Genomic_DNA"/>
</dbReference>
<dbReference type="PANTHER" id="PTHR35568:SF1">
    <property type="entry name" value="TRANSCRIPTIONAL REGULATOR DAUR"/>
    <property type="match status" value="1"/>
</dbReference>
<reference evidence="3 4" key="1">
    <citation type="submission" date="2009-12" db="EMBL/GenBank/DDBJ databases">
        <authorList>
            <person name="Shrivastava S."/>
            <person name="Madupu R."/>
            <person name="Durkin A.S."/>
            <person name="Torralba M."/>
            <person name="Methe B."/>
            <person name="Sutton G.G."/>
            <person name="Strausberg R.L."/>
            <person name="Nelson K.E."/>
        </authorList>
    </citation>
    <scope>NUCLEOTIDE SEQUENCE [LARGE SCALE GENOMIC DNA]</scope>
    <source>
        <strain evidence="3 4">W5455</strain>
    </source>
</reference>
<feature type="domain" description="YheO-like" evidence="1">
    <location>
        <begin position="13"/>
        <end position="118"/>
    </location>
</feature>
<dbReference type="InterPro" id="IPR013559">
    <property type="entry name" value="YheO"/>
</dbReference>
<comment type="caution">
    <text evidence="3">The sequence shown here is derived from an EMBL/GenBank/DDBJ whole genome shotgun (WGS) entry which is preliminary data.</text>
</comment>
<dbReference type="PANTHER" id="PTHR35568">
    <property type="entry name" value="TRANSCRIPTIONAL REGULATOR DAUR"/>
    <property type="match status" value="1"/>
</dbReference>
<evidence type="ECO:0000259" key="1">
    <source>
        <dbReference type="Pfam" id="PF08348"/>
    </source>
</evidence>
<name>A0ABP2HTB8_9BACT</name>
<dbReference type="InterPro" id="IPR039445">
    <property type="entry name" value="DauR-like_HTH"/>
</dbReference>
<gene>
    <name evidence="3" type="ORF">HMPREF7215_2271</name>
</gene>
<protein>
    <submittedName>
        <fullName evidence="3">YheO-like protein</fullName>
    </submittedName>
</protein>
<dbReference type="InterPro" id="IPR039446">
    <property type="entry name" value="DauR-like"/>
</dbReference>
<dbReference type="Pfam" id="PF13309">
    <property type="entry name" value="HTH_22"/>
    <property type="match status" value="1"/>
</dbReference>
<evidence type="ECO:0000313" key="4">
    <source>
        <dbReference type="Proteomes" id="UP000006462"/>
    </source>
</evidence>
<keyword evidence="4" id="KW-1185">Reference proteome</keyword>
<feature type="domain" description="Transcriptional regulator DauR-like HTH" evidence="2">
    <location>
        <begin position="151"/>
        <end position="210"/>
    </location>
</feature>
<dbReference type="RefSeq" id="WP_009165195.1">
    <property type="nucleotide sequence ID" value="NZ_ADFP01000084.1"/>
</dbReference>
<organism evidence="3 4">
    <name type="scientific">Pyramidobacter piscolens W5455</name>
    <dbReference type="NCBI Taxonomy" id="352165"/>
    <lineage>
        <taxon>Bacteria</taxon>
        <taxon>Thermotogati</taxon>
        <taxon>Synergistota</taxon>
        <taxon>Synergistia</taxon>
        <taxon>Synergistales</taxon>
        <taxon>Dethiosulfovibrionaceae</taxon>
        <taxon>Pyramidobacter</taxon>
    </lineage>
</organism>
<sequence length="223" mass="25330">MQCKENIDLFFRPFVPIVDTIALQFGRGCEVALHDLRQPQSSLIAISGNLTKRVVGAPITDYVLRLLQTYGDAVKDRYIYSSSTQNGRKLKSSTTFLRDEQGHIRGCLCVNYCLDDYYYISKIVEDLCSVPEAESEQEEHYSNDITEIAEGIMKSVLDQHVLPFSQTDRAEKLAIVKELDRRGLFLVKGAVEIVADRLDVSKYTLYTYIDETKKASKNGKIQK</sequence>
<accession>A0ABP2HTB8</accession>
<dbReference type="Proteomes" id="UP000006462">
    <property type="component" value="Unassembled WGS sequence"/>
</dbReference>